<proteinExistence type="predicted"/>
<reference evidence="1 2" key="1">
    <citation type="journal article" date="2015" name="Environ. Microbiol.">
        <title>Metagenome sequence of Elaphomyces granulatus from sporocarp tissue reveals Ascomycota ectomycorrhizal fingerprints of genome expansion and a Proteobacteria-rich microbiome.</title>
        <authorList>
            <person name="Quandt C.A."/>
            <person name="Kohler A."/>
            <person name="Hesse C.N."/>
            <person name="Sharpton T.J."/>
            <person name="Martin F."/>
            <person name="Spatafora J.W."/>
        </authorList>
    </citation>
    <scope>NUCLEOTIDE SEQUENCE [LARGE SCALE GENOMIC DNA]</scope>
    <source>
        <strain evidence="1 2">OSC145934</strain>
    </source>
</reference>
<organism evidence="1 2">
    <name type="scientific">Elaphomyces granulatus</name>
    <dbReference type="NCBI Taxonomy" id="519963"/>
    <lineage>
        <taxon>Eukaryota</taxon>
        <taxon>Fungi</taxon>
        <taxon>Dikarya</taxon>
        <taxon>Ascomycota</taxon>
        <taxon>Pezizomycotina</taxon>
        <taxon>Eurotiomycetes</taxon>
        <taxon>Eurotiomycetidae</taxon>
        <taxon>Eurotiales</taxon>
        <taxon>Elaphomycetaceae</taxon>
        <taxon>Elaphomyces</taxon>
    </lineage>
</organism>
<evidence type="ECO:0000313" key="1">
    <source>
        <dbReference type="EMBL" id="OXV06613.1"/>
    </source>
</evidence>
<dbReference type="OrthoDB" id="5359231at2759"/>
<dbReference type="EMBL" id="NPHW01005597">
    <property type="protein sequence ID" value="OXV06613.1"/>
    <property type="molecule type" value="Genomic_DNA"/>
</dbReference>
<protein>
    <submittedName>
        <fullName evidence="1">Uncharacterized protein</fullName>
    </submittedName>
</protein>
<evidence type="ECO:0000313" key="2">
    <source>
        <dbReference type="Proteomes" id="UP000243515"/>
    </source>
</evidence>
<comment type="caution">
    <text evidence="1">The sequence shown here is derived from an EMBL/GenBank/DDBJ whole genome shotgun (WGS) entry which is preliminary data.</text>
</comment>
<gene>
    <name evidence="1" type="ORF">Egran_05619</name>
</gene>
<sequence length="603" mass="68625">MRGEIKYREALRRVFRVKEAVATAHPYFVAVLSYGNAFIYNQGFLCYIYADEIRVLNVHYAGKMEQVLNIRTILRRVIPGFVADEASALVEVTLVHYSDGILAILVRIEESGTQAWLVALDVTEKRKYGRVRLRRQLSSTRRLFVRHNQQYLYYGTHSALGSHGHDQWAIQCVDLSNGRNLTSNPLILEDFAGSDIGQTVCFEIYQGQLYAVTNQVNFDEDEEMDWNWVSFYVWTCLSPTSDLEQPRLKRIWRRQHLEGPINDTWTDISLRKDESTGRLLILECRREWKGGKSDNFRTYYIQPLPLPSEETGEGEAGDVEGLPSTAPILSSSASGLRQPLLVLLPPNDPLTMTLDETEPPKKRICRYVHPEYGWEDEASQRRDFILAKTKYRTYNLSASAFVDLVIDPQQSSPVVAIPRDRLRIRISSRKRKNPIDEKGEEATEKGLLFPPLLESGKPIEWSEERFASRGTSLWPPDGAPQELVDLLCPWKKAAEVQAAADERTLIYSVSNAEEGQAIILISFDPEIKLPGLKLLQTSKTEAQETKVAVDAERPRARDERGKSRAILLGAPSPQSSAIQSLRTEQALHMGINHGFWLRRQIDK</sequence>
<accession>A0A232LR30</accession>
<keyword evidence="2" id="KW-1185">Reference proteome</keyword>
<dbReference type="AlphaFoldDB" id="A0A232LR30"/>
<dbReference type="Proteomes" id="UP000243515">
    <property type="component" value="Unassembled WGS sequence"/>
</dbReference>
<name>A0A232LR30_9EURO</name>